<evidence type="ECO:0000256" key="4">
    <source>
        <dbReference type="ARBA" id="ARBA00022614"/>
    </source>
</evidence>
<dbReference type="PROSITE" id="PS51450">
    <property type="entry name" value="LRR"/>
    <property type="match status" value="1"/>
</dbReference>
<evidence type="ECO:0000256" key="2">
    <source>
        <dbReference type="ARBA" id="ARBA00009592"/>
    </source>
</evidence>
<dbReference type="FunFam" id="3.80.10.10:FF:000095">
    <property type="entry name" value="LRR receptor-like serine/threonine-protein kinase GSO1"/>
    <property type="match status" value="1"/>
</dbReference>
<evidence type="ECO:0000256" key="1">
    <source>
        <dbReference type="ARBA" id="ARBA00004251"/>
    </source>
</evidence>
<evidence type="ECO:0000256" key="8">
    <source>
        <dbReference type="ARBA" id="ARBA00022737"/>
    </source>
</evidence>
<dbReference type="Pfam" id="PF23598">
    <property type="entry name" value="LRR_14"/>
    <property type="match status" value="1"/>
</dbReference>
<dbReference type="GO" id="GO:0005886">
    <property type="term" value="C:plasma membrane"/>
    <property type="evidence" value="ECO:0007669"/>
    <property type="project" value="UniProtKB-SubCell"/>
</dbReference>
<evidence type="ECO:0000256" key="11">
    <source>
        <dbReference type="ARBA" id="ARBA00023180"/>
    </source>
</evidence>
<dbReference type="PANTHER" id="PTHR48061">
    <property type="entry name" value="LEUCINE-RICH REPEAT RECEPTOR PROTEIN KINASE EMS1-LIKE-RELATED"/>
    <property type="match status" value="1"/>
</dbReference>
<keyword evidence="7 14" id="KW-0732">Signal</keyword>
<keyword evidence="3" id="KW-1003">Cell membrane</keyword>
<feature type="transmembrane region" description="Helical" evidence="13">
    <location>
        <begin position="951"/>
        <end position="975"/>
    </location>
</feature>
<evidence type="ECO:0000256" key="14">
    <source>
        <dbReference type="SAM" id="SignalP"/>
    </source>
</evidence>
<feature type="signal peptide" evidence="14">
    <location>
        <begin position="1"/>
        <end position="36"/>
    </location>
</feature>
<keyword evidence="8" id="KW-0677">Repeat</keyword>
<comment type="similarity">
    <text evidence="2">Belongs to the RLP family.</text>
</comment>
<dbReference type="InterPro" id="IPR001611">
    <property type="entry name" value="Leu-rich_rpt"/>
</dbReference>
<keyword evidence="9 13" id="KW-1133">Transmembrane helix</keyword>
<dbReference type="Pfam" id="PF00560">
    <property type="entry name" value="LRR_1"/>
    <property type="match status" value="3"/>
</dbReference>
<dbReference type="Gene3D" id="3.80.10.10">
    <property type="entry name" value="Ribonuclease Inhibitor"/>
    <property type="match status" value="4"/>
</dbReference>
<feature type="domain" description="Disease resistance R13L4/SHOC-2-like LRR" evidence="15">
    <location>
        <begin position="322"/>
        <end position="507"/>
    </location>
</feature>
<keyword evidence="17" id="KW-1185">Reference proteome</keyword>
<sequence length="1024" mass="111221">MISRSASSHHCQQLPLSSLLHLFCFLLGTQLISCSAALATPAAPTTGVACAGGRGRVTTLDLGDCGLESAGQPGLHPALFDLTSLTRLDLAGNDLFNGSELPSAGFERLAELTHLNLSYSDFAGAIPHGIRRLSKLVSLDLTNWIYLVEGDNDYFLPLAEGRWPVVEPDIGSLVANLSNLKELYLDTVDLSGNGAAWCNAFASSTPKLQVLRLRNTHLNAPICGSLSSVHSLTEINLMYNKVYGQIPESLADLPNLSVLRLAYNRLEGRFPARIFQNRNLTAVDISYNFKVSGSLPTNFSPDSAITELLCSNTNFSGPIPSSVSNLRSLKGLGVAAGGFQQELPSSIGELRSLTTLQVSGAGVIGEMPSWIANLTSLETLQFSNCGVSGQVPSFIGRLKNLITLKLYACNFSGQLPLHLFNYMTQLQTINFHSNSLIGTIELSSFFKLPNLAILNLSNNKLSVVEGEYNTSWASIQYFDTLSLASCNLSKLPDALRHMQSVAVLDLSNNHMHGALPEWAWDNWIDSIILMNISHNQFSSSIGYGSVISANMFVIDISYNLFEGLVPIPGPQTQLFDCSNNGFSSMPLNFGSNLSDISLLMASGNNFSGEIPQSICEATNLMLLDLSNNGFFGTIPSCLMGNMSLLNVLNLKGNQFHGRLPNSLKQDCAFEALDFSDNQIEGQIPRSLVACKDLEVFDIGNNLVDDTFPCWMSMLPKLQVLVLKSNKFSGNVGQSVSVDKTSCRFKKLRIFYLASNNFSGILHNEWFRTMTSMMIEDIKGTLVMENQYDDLLGQTYQFTTAITYKGSDIIFSKILKTIVVIDVSDNVLHGAIPESIGDLILLMGMNMSNNAFSGPIPSQLSMLHQLESLDLSSNDLSGDIPQELASLDFLSTLNLSYNKLEGRIPESSHFLTFSNLSFLGNMGLCGFQVSKACNNMTPDVVQHESDKAPIDIALFLFAGLGFGIGFAITVVLTWGISRTSSLPPHTITTAQDMDSPSIHPTTAHNQLQDTKKGHGHLPIAQGPSL</sequence>
<dbReference type="OrthoDB" id="1394818at2759"/>
<feature type="chain" id="PRO_5040973923" description="Disease resistance R13L4/SHOC-2-like LRR domain-containing protein" evidence="14">
    <location>
        <begin position="37"/>
        <end position="1024"/>
    </location>
</feature>
<dbReference type="InterPro" id="IPR032675">
    <property type="entry name" value="LRR_dom_sf"/>
</dbReference>
<evidence type="ECO:0000313" key="17">
    <source>
        <dbReference type="Proteomes" id="UP001164776"/>
    </source>
</evidence>
<keyword evidence="4" id="KW-0433">Leucine-rich repeat</keyword>
<dbReference type="InterPro" id="IPR046956">
    <property type="entry name" value="RLP23-like"/>
</dbReference>
<dbReference type="FunFam" id="3.80.10.10:FF:000111">
    <property type="entry name" value="LRR receptor-like serine/threonine-protein kinase ERECTA"/>
    <property type="match status" value="1"/>
</dbReference>
<dbReference type="FunFam" id="3.80.10.10:FF:000041">
    <property type="entry name" value="LRR receptor-like serine/threonine-protein kinase ERECTA"/>
    <property type="match status" value="1"/>
</dbReference>
<comment type="subcellular location">
    <subcellularLocation>
        <location evidence="1">Cell membrane</location>
        <topology evidence="1">Single-pass type I membrane protein</topology>
    </subcellularLocation>
</comment>
<keyword evidence="11" id="KW-0325">Glycoprotein</keyword>
<evidence type="ECO:0000256" key="10">
    <source>
        <dbReference type="ARBA" id="ARBA00023136"/>
    </source>
</evidence>
<feature type="compositionally biased region" description="Polar residues" evidence="12">
    <location>
        <begin position="986"/>
        <end position="1007"/>
    </location>
</feature>
<dbReference type="InterPro" id="IPR055414">
    <property type="entry name" value="LRR_R13L4/SHOC2-like"/>
</dbReference>
<evidence type="ECO:0000256" key="13">
    <source>
        <dbReference type="SAM" id="Phobius"/>
    </source>
</evidence>
<keyword evidence="5" id="KW-1070">Brassinosteroid signaling pathway</keyword>
<keyword evidence="10 13" id="KW-0472">Membrane</keyword>
<comment type="caution">
    <text evidence="16">The sequence shown here is derived from an EMBL/GenBank/DDBJ whole genome shotgun (WGS) entry which is preliminary data.</text>
</comment>
<evidence type="ECO:0000256" key="3">
    <source>
        <dbReference type="ARBA" id="ARBA00022475"/>
    </source>
</evidence>
<evidence type="ECO:0000256" key="6">
    <source>
        <dbReference type="ARBA" id="ARBA00022692"/>
    </source>
</evidence>
<dbReference type="GO" id="GO:0009742">
    <property type="term" value="P:brassinosteroid mediated signaling pathway"/>
    <property type="evidence" value="ECO:0007669"/>
    <property type="project" value="UniProtKB-KW"/>
</dbReference>
<dbReference type="Proteomes" id="UP001164776">
    <property type="component" value="Unassembled WGS sequence"/>
</dbReference>
<proteinExistence type="inferred from homology"/>
<evidence type="ECO:0000256" key="9">
    <source>
        <dbReference type="ARBA" id="ARBA00022989"/>
    </source>
</evidence>
<keyword evidence="6 13" id="KW-0812">Transmembrane</keyword>
<dbReference type="EMBL" id="MU629852">
    <property type="protein sequence ID" value="KAJ1254930.1"/>
    <property type="molecule type" value="Genomic_DNA"/>
</dbReference>
<dbReference type="AlphaFoldDB" id="A0A9W7X9C0"/>
<reference evidence="16 17" key="1">
    <citation type="submission" date="2022-10" db="EMBL/GenBank/DDBJ databases">
        <title>WGS assembly of Paspalum vaginatum 540-79.</title>
        <authorList>
            <person name="Sun G."/>
            <person name="Wase N."/>
            <person name="Shu S."/>
            <person name="Jenkins J."/>
            <person name="Zhou B."/>
            <person name="Torres-Rodriguez J."/>
            <person name="Chen C."/>
            <person name="Sandor L."/>
            <person name="Plott C."/>
            <person name="Yoshinga Y."/>
            <person name="Daum C."/>
            <person name="Qi P."/>
            <person name="Barry K."/>
            <person name="Lipzen A."/>
            <person name="Berry L."/>
            <person name="Pedersen C."/>
            <person name="Gottilla T."/>
            <person name="Foltz A."/>
            <person name="Yu H."/>
            <person name="O'Malley R."/>
            <person name="Zhang C."/>
            <person name="Devos K."/>
            <person name="Sigmon B."/>
            <person name="Yu B."/>
            <person name="Obata T."/>
            <person name="Schmutz J."/>
            <person name="Schnable J."/>
        </authorList>
    </citation>
    <scope>NUCLEOTIDE SEQUENCE [LARGE SCALE GENOMIC DNA]</scope>
    <source>
        <strain evidence="17">cv. 540-79</strain>
    </source>
</reference>
<evidence type="ECO:0000256" key="12">
    <source>
        <dbReference type="SAM" id="MobiDB-lite"/>
    </source>
</evidence>
<protein>
    <recommendedName>
        <fullName evidence="15">Disease resistance R13L4/SHOC-2-like LRR domain-containing protein</fullName>
    </recommendedName>
</protein>
<evidence type="ECO:0000259" key="15">
    <source>
        <dbReference type="Pfam" id="PF23598"/>
    </source>
</evidence>
<accession>A0A9W7X9C0</accession>
<evidence type="ECO:0000256" key="7">
    <source>
        <dbReference type="ARBA" id="ARBA00022729"/>
    </source>
</evidence>
<name>A0A9W7X9C0_9POAL</name>
<evidence type="ECO:0000256" key="5">
    <source>
        <dbReference type="ARBA" id="ARBA00022626"/>
    </source>
</evidence>
<organism evidence="16 17">
    <name type="scientific">Paspalum vaginatum</name>
    <name type="common">seashore paspalum</name>
    <dbReference type="NCBI Taxonomy" id="158149"/>
    <lineage>
        <taxon>Eukaryota</taxon>
        <taxon>Viridiplantae</taxon>
        <taxon>Streptophyta</taxon>
        <taxon>Embryophyta</taxon>
        <taxon>Tracheophyta</taxon>
        <taxon>Spermatophyta</taxon>
        <taxon>Magnoliopsida</taxon>
        <taxon>Liliopsida</taxon>
        <taxon>Poales</taxon>
        <taxon>Poaceae</taxon>
        <taxon>PACMAD clade</taxon>
        <taxon>Panicoideae</taxon>
        <taxon>Andropogonodae</taxon>
        <taxon>Paspaleae</taxon>
        <taxon>Paspalinae</taxon>
        <taxon>Paspalum</taxon>
    </lineage>
</organism>
<dbReference type="SMART" id="SM00369">
    <property type="entry name" value="LRR_TYP"/>
    <property type="match status" value="5"/>
</dbReference>
<evidence type="ECO:0000313" key="16">
    <source>
        <dbReference type="EMBL" id="KAJ1254930.1"/>
    </source>
</evidence>
<dbReference type="SUPFAM" id="SSF52047">
    <property type="entry name" value="RNI-like"/>
    <property type="match status" value="1"/>
</dbReference>
<dbReference type="SUPFAM" id="SSF52058">
    <property type="entry name" value="L domain-like"/>
    <property type="match status" value="2"/>
</dbReference>
<gene>
    <name evidence="16" type="ORF">BS78_K307200</name>
</gene>
<dbReference type="PANTHER" id="PTHR48061:SF13">
    <property type="entry name" value="LEUCINE-RICH REPEAT-CONTAINING N-TERMINAL PLANT-TYPE DOMAIN-CONTAINING PROTEIN"/>
    <property type="match status" value="1"/>
</dbReference>
<dbReference type="InterPro" id="IPR003591">
    <property type="entry name" value="Leu-rich_rpt_typical-subtyp"/>
</dbReference>
<feature type="region of interest" description="Disordered" evidence="12">
    <location>
        <begin position="986"/>
        <end position="1024"/>
    </location>
</feature>